<accession>A0A6C0EK38</accession>
<organism evidence="1">
    <name type="scientific">viral metagenome</name>
    <dbReference type="NCBI Taxonomy" id="1070528"/>
    <lineage>
        <taxon>unclassified sequences</taxon>
        <taxon>metagenomes</taxon>
        <taxon>organismal metagenomes</taxon>
    </lineage>
</organism>
<proteinExistence type="predicted"/>
<sequence>MWSKEFRIFEKYYFIIVYYINKRGGYNCPKLVYYINKRGGYNCQKLVTTVNT</sequence>
<evidence type="ECO:0000313" key="1">
    <source>
        <dbReference type="EMBL" id="QHT28700.1"/>
    </source>
</evidence>
<dbReference type="AlphaFoldDB" id="A0A6C0EK38"/>
<name>A0A6C0EK38_9ZZZZ</name>
<dbReference type="EMBL" id="MN738863">
    <property type="protein sequence ID" value="QHT28700.1"/>
    <property type="molecule type" value="Genomic_DNA"/>
</dbReference>
<protein>
    <submittedName>
        <fullName evidence="1">Uncharacterized protein</fullName>
    </submittedName>
</protein>
<reference evidence="1" key="1">
    <citation type="journal article" date="2020" name="Nature">
        <title>Giant virus diversity and host interactions through global metagenomics.</title>
        <authorList>
            <person name="Schulz F."/>
            <person name="Roux S."/>
            <person name="Paez-Espino D."/>
            <person name="Jungbluth S."/>
            <person name="Walsh D.A."/>
            <person name="Denef V.J."/>
            <person name="McMahon K.D."/>
            <person name="Konstantinidis K.T."/>
            <person name="Eloe-Fadrosh E.A."/>
            <person name="Kyrpides N.C."/>
            <person name="Woyke T."/>
        </authorList>
    </citation>
    <scope>NUCLEOTIDE SEQUENCE</scope>
    <source>
        <strain evidence="1">GVMAG-M-3300001351-8</strain>
    </source>
</reference>